<keyword evidence="1" id="KW-0732">Signal</keyword>
<gene>
    <name evidence="9" type="ORF">PaecuDRAFT_4279</name>
</gene>
<dbReference type="CDD" id="cd00063">
    <property type="entry name" value="FN3"/>
    <property type="match status" value="1"/>
</dbReference>
<feature type="transmembrane region" description="Helical" evidence="6">
    <location>
        <begin position="26"/>
        <end position="44"/>
    </location>
</feature>
<dbReference type="AlphaFoldDB" id="E0IF38"/>
<evidence type="ECO:0000256" key="1">
    <source>
        <dbReference type="ARBA" id="ARBA00022729"/>
    </source>
</evidence>
<evidence type="ECO:0000313" key="9">
    <source>
        <dbReference type="EMBL" id="EFM08814.1"/>
    </source>
</evidence>
<evidence type="ECO:0000256" key="3">
    <source>
        <dbReference type="ARBA" id="ARBA00023277"/>
    </source>
</evidence>
<dbReference type="EMBL" id="AEDD01000013">
    <property type="protein sequence ID" value="EFM08814.1"/>
    <property type="molecule type" value="Genomic_DNA"/>
</dbReference>
<keyword evidence="6" id="KW-0472">Membrane</keyword>
<evidence type="ECO:0000259" key="7">
    <source>
        <dbReference type="PROSITE" id="PS50853"/>
    </source>
</evidence>
<dbReference type="RefSeq" id="WP_006040262.1">
    <property type="nucleotide sequence ID" value="NZ_AEDD01000013.1"/>
</dbReference>
<evidence type="ECO:0000259" key="8">
    <source>
        <dbReference type="PROSITE" id="PS51762"/>
    </source>
</evidence>
<keyword evidence="2" id="KW-0378">Hydrolase</keyword>
<dbReference type="InterPro" id="IPR013783">
    <property type="entry name" value="Ig-like_fold"/>
</dbReference>
<dbReference type="Gene3D" id="2.60.120.200">
    <property type="match status" value="1"/>
</dbReference>
<feature type="domain" description="GH16" evidence="8">
    <location>
        <begin position="83"/>
        <end position="332"/>
    </location>
</feature>
<dbReference type="InterPro" id="IPR013320">
    <property type="entry name" value="ConA-like_dom_sf"/>
</dbReference>
<dbReference type="SMART" id="SM00060">
    <property type="entry name" value="FN3"/>
    <property type="match status" value="1"/>
</dbReference>
<evidence type="ECO:0000256" key="6">
    <source>
        <dbReference type="SAM" id="Phobius"/>
    </source>
</evidence>
<dbReference type="Proteomes" id="UP000005387">
    <property type="component" value="Unassembled WGS sequence"/>
</dbReference>
<feature type="transmembrane region" description="Helical" evidence="6">
    <location>
        <begin position="64"/>
        <end position="82"/>
    </location>
</feature>
<dbReference type="GO" id="GO:0005576">
    <property type="term" value="C:extracellular region"/>
    <property type="evidence" value="ECO:0007669"/>
    <property type="project" value="InterPro"/>
</dbReference>
<dbReference type="InterPro" id="IPR036116">
    <property type="entry name" value="FN3_sf"/>
</dbReference>
<dbReference type="OrthoDB" id="3404894at2"/>
<evidence type="ECO:0000256" key="5">
    <source>
        <dbReference type="ARBA" id="ARBA00023326"/>
    </source>
</evidence>
<dbReference type="STRING" id="717606.PaecuDRAFT_4279"/>
<dbReference type="InterPro" id="IPR000757">
    <property type="entry name" value="Beta-glucanase-like"/>
</dbReference>
<sequence length="508" mass="55592">MKKEPWHFRFDHVSSISIRGGSANTVYRYGLTIIFLFLLSNKTMKGDVSMKTSDVYSIKFNKKYTILLLASLLMALIFTNVSEASPTTTYAMFDDFNYTSSNDSNLAAHQWSVKTGVAGPGPAGATWSANNITFVNDSNTASNKLLRLTSSTNGTPSGTSQAEILTPTKYFEGTYAARVKFSDTPVSGNDGDGIAQTFFTISPLRYDNDPTYSELDFEYLSNGGWGVSGPTLWTTSWYTYSNNPWSKDNVYNYSNSSFSGWHTLVLIVKNGQIKYYADGNLLATHSGKYYPRANMAIDFNQWFLAEALMTTGGTRSYQMDVDWVYHAKDMALTPAQVDAEIQNYRTQSISFTDNVTLGGTTQDTQAPTAPSNLISTGKTGNSVTLAWNASSDNIGVTNYDVYQDGVRVLGVDGTTSSATVNGLLPNTSYNFTVKAKDAAGNVSSTSNSINITTSATSTGSSWEAYHYYAVNDVVTYAGQTYKCLIAHTSQPNWLPSILPTMWQLQTGN</sequence>
<evidence type="ECO:0000256" key="4">
    <source>
        <dbReference type="ARBA" id="ARBA00023295"/>
    </source>
</evidence>
<evidence type="ECO:0000256" key="2">
    <source>
        <dbReference type="ARBA" id="ARBA00022801"/>
    </source>
</evidence>
<dbReference type="InterPro" id="IPR003610">
    <property type="entry name" value="CBM5/12"/>
</dbReference>
<keyword evidence="6" id="KW-1133">Transmembrane helix</keyword>
<dbReference type="GO" id="GO:0000272">
    <property type="term" value="P:polysaccharide catabolic process"/>
    <property type="evidence" value="ECO:0007669"/>
    <property type="project" value="UniProtKB-KW"/>
</dbReference>
<keyword evidence="6" id="KW-0812">Transmembrane</keyword>
<name>E0IF38_9BACL</name>
<dbReference type="SUPFAM" id="SSF51055">
    <property type="entry name" value="Carbohydrate binding domain"/>
    <property type="match status" value="1"/>
</dbReference>
<protein>
    <submittedName>
        <fullName evidence="9">Fibronectin type III domain protein</fullName>
    </submittedName>
</protein>
<dbReference type="eggNOG" id="COG2273">
    <property type="taxonomic scope" value="Bacteria"/>
</dbReference>
<dbReference type="SUPFAM" id="SSF49899">
    <property type="entry name" value="Concanavalin A-like lectins/glucanases"/>
    <property type="match status" value="1"/>
</dbReference>
<dbReference type="GO" id="GO:0004553">
    <property type="term" value="F:hydrolase activity, hydrolyzing O-glycosyl compounds"/>
    <property type="evidence" value="ECO:0007669"/>
    <property type="project" value="InterPro"/>
</dbReference>
<accession>E0IF38</accession>
<dbReference type="PROSITE" id="PS51762">
    <property type="entry name" value="GH16_2"/>
    <property type="match status" value="1"/>
</dbReference>
<reference evidence="9 10" key="1">
    <citation type="submission" date="2010-07" db="EMBL/GenBank/DDBJ databases">
        <title>The draft genome of Paenibacillus curdlanolyticus YK9.</title>
        <authorList>
            <consortium name="US DOE Joint Genome Institute (JGI-PGF)"/>
            <person name="Lucas S."/>
            <person name="Copeland A."/>
            <person name="Lapidus A."/>
            <person name="Cheng J.-F."/>
            <person name="Bruce D."/>
            <person name="Goodwin L."/>
            <person name="Pitluck S."/>
            <person name="Land M.L."/>
            <person name="Hauser L."/>
            <person name="Chang Y.-J."/>
            <person name="Jeffries C."/>
            <person name="Anderson I.J."/>
            <person name="Johnson E."/>
            <person name="Loganathan U."/>
            <person name="Mulhopadhyay B."/>
            <person name="Kyrpides N."/>
            <person name="Woyke T.J."/>
        </authorList>
    </citation>
    <scope>NUCLEOTIDE SEQUENCE [LARGE SCALE GENOMIC DNA]</scope>
    <source>
        <strain evidence="9 10">YK9</strain>
    </source>
</reference>
<organism evidence="9 10">
    <name type="scientific">Paenibacillus curdlanolyticus YK9</name>
    <dbReference type="NCBI Taxonomy" id="717606"/>
    <lineage>
        <taxon>Bacteria</taxon>
        <taxon>Bacillati</taxon>
        <taxon>Bacillota</taxon>
        <taxon>Bacilli</taxon>
        <taxon>Bacillales</taxon>
        <taxon>Paenibacillaceae</taxon>
        <taxon>Paenibacillus</taxon>
    </lineage>
</organism>
<proteinExistence type="predicted"/>
<dbReference type="CDD" id="cd12214">
    <property type="entry name" value="ChiA1_BD"/>
    <property type="match status" value="1"/>
</dbReference>
<dbReference type="PROSITE" id="PS50853">
    <property type="entry name" value="FN3"/>
    <property type="match status" value="1"/>
</dbReference>
<keyword evidence="5" id="KW-0624">Polysaccharide degradation</keyword>
<dbReference type="SUPFAM" id="SSF49265">
    <property type="entry name" value="Fibronectin type III"/>
    <property type="match status" value="1"/>
</dbReference>
<dbReference type="Pfam" id="PF00041">
    <property type="entry name" value="fn3"/>
    <property type="match status" value="1"/>
</dbReference>
<dbReference type="Gene3D" id="2.10.10.20">
    <property type="entry name" value="Carbohydrate-binding module superfamily 5/12"/>
    <property type="match status" value="1"/>
</dbReference>
<feature type="domain" description="Fibronectin type-III" evidence="7">
    <location>
        <begin position="369"/>
        <end position="456"/>
    </location>
</feature>
<evidence type="ECO:0000313" key="10">
    <source>
        <dbReference type="Proteomes" id="UP000005387"/>
    </source>
</evidence>
<dbReference type="GO" id="GO:0030246">
    <property type="term" value="F:carbohydrate binding"/>
    <property type="evidence" value="ECO:0007669"/>
    <property type="project" value="InterPro"/>
</dbReference>
<keyword evidence="4" id="KW-0326">Glycosidase</keyword>
<dbReference type="Pfam" id="PF02839">
    <property type="entry name" value="CBM_5_12"/>
    <property type="match status" value="1"/>
</dbReference>
<dbReference type="InterPro" id="IPR036573">
    <property type="entry name" value="CBM_sf_5/12"/>
</dbReference>
<keyword evidence="3" id="KW-0119">Carbohydrate metabolism</keyword>
<dbReference type="eggNOG" id="COG4733">
    <property type="taxonomic scope" value="Bacteria"/>
</dbReference>
<keyword evidence="10" id="KW-1185">Reference proteome</keyword>
<dbReference type="Gene3D" id="2.60.40.10">
    <property type="entry name" value="Immunoglobulins"/>
    <property type="match status" value="1"/>
</dbReference>
<dbReference type="InterPro" id="IPR003961">
    <property type="entry name" value="FN3_dom"/>
</dbReference>
<dbReference type="CDD" id="cd00413">
    <property type="entry name" value="Glyco_hydrolase_16"/>
    <property type="match status" value="1"/>
</dbReference>
<dbReference type="FunFam" id="2.60.40.10:FF:001114">
    <property type="entry name" value="Chitinase A1"/>
    <property type="match status" value="1"/>
</dbReference>